<dbReference type="HOGENOM" id="CLU_917183_0_0_10"/>
<organism evidence="1 2">
    <name type="scientific">Phocaeicola coprophilus DSM 18228 = JCM 13818</name>
    <dbReference type="NCBI Taxonomy" id="547042"/>
    <lineage>
        <taxon>Bacteria</taxon>
        <taxon>Pseudomonadati</taxon>
        <taxon>Bacteroidota</taxon>
        <taxon>Bacteroidia</taxon>
        <taxon>Bacteroidales</taxon>
        <taxon>Bacteroidaceae</taxon>
        <taxon>Phocaeicola</taxon>
    </lineage>
</organism>
<comment type="caution">
    <text evidence="1">The sequence shown here is derived from an EMBL/GenBank/DDBJ whole genome shotgun (WGS) entry which is preliminary data.</text>
</comment>
<evidence type="ECO:0000313" key="2">
    <source>
        <dbReference type="Proteomes" id="UP000014073"/>
    </source>
</evidence>
<protein>
    <submittedName>
        <fullName evidence="1">Uncharacterized protein</fullName>
    </submittedName>
</protein>
<keyword evidence="2" id="KW-1185">Reference proteome</keyword>
<gene>
    <name evidence="1" type="ORF">BACCOPRO_01439</name>
</gene>
<accession>S0F780</accession>
<name>S0F780_9BACT</name>
<dbReference type="Proteomes" id="UP000014073">
    <property type="component" value="Unassembled WGS sequence"/>
</dbReference>
<sequence length="303" mass="33922">MSFFEKGLLLAVFLYNSFMNNIENLGLIPYLNSQLASAWRMAADSSRYAETPEQYLCKTINMSLKTNPQTKVELDLFAQEAMKQLHSNSMLLSGNGIPTENNSFSFDNFINVSGKVNSGVGVYCGYKQYDLYIEAKWNNGVGKWKGKNGVWYMEKVEGKKDFFGNQYTGARKDIIAESNRYSKFGRISFGVSTFISIYQGYKAFDAGDGQGVIKAGADVIVGIIATWGGPVGWAISGIYMFLDLAGAFDPRYTKCVSPYANNPHVHLRDKTYVKPPLIPTYLPRRMPSAPANNAVFRQGYKRY</sequence>
<dbReference type="STRING" id="547042.BACCOPRO_01439"/>
<proteinExistence type="predicted"/>
<evidence type="ECO:0000313" key="1">
    <source>
        <dbReference type="EMBL" id="EEF75945.1"/>
    </source>
</evidence>
<dbReference type="EMBL" id="ACBW01000105">
    <property type="protein sequence ID" value="EEF75945.1"/>
    <property type="molecule type" value="Genomic_DNA"/>
</dbReference>
<reference evidence="1 2" key="1">
    <citation type="submission" date="2008-12" db="EMBL/GenBank/DDBJ databases">
        <authorList>
            <person name="Fulton L."/>
            <person name="Clifton S."/>
            <person name="Fulton B."/>
            <person name="Xu J."/>
            <person name="Minx P."/>
            <person name="Pepin K.H."/>
            <person name="Johnson M."/>
            <person name="Bhonagiri V."/>
            <person name="Nash W.E."/>
            <person name="Mardis E.R."/>
            <person name="Wilson R.K."/>
        </authorList>
    </citation>
    <scope>NUCLEOTIDE SEQUENCE [LARGE SCALE GENOMIC DNA]</scope>
    <source>
        <strain evidence="1 2">DSM 18228</strain>
    </source>
</reference>
<dbReference type="AlphaFoldDB" id="S0F780"/>